<accession>A0ABR8V5J2</accession>
<evidence type="ECO:0000256" key="1">
    <source>
        <dbReference type="SAM" id="MobiDB-lite"/>
    </source>
</evidence>
<evidence type="ECO:0008006" key="4">
    <source>
        <dbReference type="Google" id="ProtNLM"/>
    </source>
</evidence>
<keyword evidence="3" id="KW-1185">Reference proteome</keyword>
<dbReference type="RefSeq" id="WP_191791757.1">
    <property type="nucleotide sequence ID" value="NZ_JACSQE010000013.1"/>
</dbReference>
<name>A0ABR8V5J2_9CELL</name>
<dbReference type="Proteomes" id="UP000633601">
    <property type="component" value="Unassembled WGS sequence"/>
</dbReference>
<evidence type="ECO:0000313" key="3">
    <source>
        <dbReference type="Proteomes" id="UP000633601"/>
    </source>
</evidence>
<organism evidence="2 3">
    <name type="scientific">Oerskovia gallyi</name>
    <dbReference type="NCBI Taxonomy" id="2762226"/>
    <lineage>
        <taxon>Bacteria</taxon>
        <taxon>Bacillati</taxon>
        <taxon>Actinomycetota</taxon>
        <taxon>Actinomycetes</taxon>
        <taxon>Micrococcales</taxon>
        <taxon>Cellulomonadaceae</taxon>
        <taxon>Oerskovia</taxon>
    </lineage>
</organism>
<reference evidence="2 3" key="1">
    <citation type="submission" date="2020-08" db="EMBL/GenBank/DDBJ databases">
        <title>A Genomic Blueprint of the Chicken Gut Microbiome.</title>
        <authorList>
            <person name="Gilroy R."/>
            <person name="Ravi A."/>
            <person name="Getino M."/>
            <person name="Pursley I."/>
            <person name="Horton D.L."/>
            <person name="Alikhan N.-F."/>
            <person name="Baker D."/>
            <person name="Gharbi K."/>
            <person name="Hall N."/>
            <person name="Watson M."/>
            <person name="Adriaenssens E.M."/>
            <person name="Foster-Nyarko E."/>
            <person name="Jarju S."/>
            <person name="Secka A."/>
            <person name="Antonio M."/>
            <person name="Oren A."/>
            <person name="Chaudhuri R."/>
            <person name="La Ragione R.M."/>
            <person name="Hildebrand F."/>
            <person name="Pallen M.J."/>
        </authorList>
    </citation>
    <scope>NUCLEOTIDE SEQUENCE [LARGE SCALE GENOMIC DNA]</scope>
    <source>
        <strain evidence="2 3">Sa2CUA8</strain>
    </source>
</reference>
<feature type="compositionally biased region" description="Gly residues" evidence="1">
    <location>
        <begin position="260"/>
        <end position="269"/>
    </location>
</feature>
<gene>
    <name evidence="2" type="ORF">H9640_15960</name>
</gene>
<evidence type="ECO:0000313" key="2">
    <source>
        <dbReference type="EMBL" id="MBD8000047.1"/>
    </source>
</evidence>
<feature type="region of interest" description="Disordered" evidence="1">
    <location>
        <begin position="260"/>
        <end position="282"/>
    </location>
</feature>
<dbReference type="EMBL" id="JACSQE010000013">
    <property type="protein sequence ID" value="MBD8000047.1"/>
    <property type="molecule type" value="Genomic_DNA"/>
</dbReference>
<sequence>MAQPVRLTEGLPAAMDRRRRRFLLFPDHLAVLGQLAQEGVVEEGLDAAVDALREAGVLGADDAVDPAAGELAQALAGSSLLVDVETSSDDGIVYHGLAFASVGGVAVCWARSGWPGTAQAEYLPVDVGMVVPWIATTVGLGRDGATGGGSLPDVLTTTVGALGASDGTADPEEALGGAADVLDAARLTWRVTVHAPGGSTVRALAVVDAGPLGLWERVAPAEPFGLDVPDPATPVVLERRSPGDVWRALVGLLQDAGEVAAGGGGGRARGGLRQDAGEGAAS</sequence>
<protein>
    <recommendedName>
        <fullName evidence="4">ESX secretion-associated protein EspG</fullName>
    </recommendedName>
</protein>
<proteinExistence type="predicted"/>
<comment type="caution">
    <text evidence="2">The sequence shown here is derived from an EMBL/GenBank/DDBJ whole genome shotgun (WGS) entry which is preliminary data.</text>
</comment>